<accession>A0A5C2S2V4</accession>
<dbReference type="AlphaFoldDB" id="A0A5C2S2V4"/>
<gene>
    <name evidence="1" type="ORF">L227DRAFT_529510</name>
</gene>
<protein>
    <submittedName>
        <fullName evidence="1">Uncharacterized protein</fullName>
    </submittedName>
</protein>
<dbReference type="Proteomes" id="UP000313359">
    <property type="component" value="Unassembled WGS sequence"/>
</dbReference>
<evidence type="ECO:0000313" key="1">
    <source>
        <dbReference type="EMBL" id="RPD57812.1"/>
    </source>
</evidence>
<reference evidence="1" key="1">
    <citation type="journal article" date="2018" name="Genome Biol. Evol.">
        <title>Genomics and development of Lentinus tigrinus, a white-rot wood-decaying mushroom with dimorphic fruiting bodies.</title>
        <authorList>
            <person name="Wu B."/>
            <person name="Xu Z."/>
            <person name="Knudson A."/>
            <person name="Carlson A."/>
            <person name="Chen N."/>
            <person name="Kovaka S."/>
            <person name="LaButti K."/>
            <person name="Lipzen A."/>
            <person name="Pennachio C."/>
            <person name="Riley R."/>
            <person name="Schakwitz W."/>
            <person name="Umezawa K."/>
            <person name="Ohm R.A."/>
            <person name="Grigoriev I.V."/>
            <person name="Nagy L.G."/>
            <person name="Gibbons J."/>
            <person name="Hibbett D."/>
        </authorList>
    </citation>
    <scope>NUCLEOTIDE SEQUENCE [LARGE SCALE GENOMIC DNA]</scope>
    <source>
        <strain evidence="1">ALCF2SS1-6</strain>
    </source>
</reference>
<name>A0A5C2S2V4_9APHY</name>
<organism evidence="1 2">
    <name type="scientific">Lentinus tigrinus ALCF2SS1-6</name>
    <dbReference type="NCBI Taxonomy" id="1328759"/>
    <lineage>
        <taxon>Eukaryota</taxon>
        <taxon>Fungi</taxon>
        <taxon>Dikarya</taxon>
        <taxon>Basidiomycota</taxon>
        <taxon>Agaricomycotina</taxon>
        <taxon>Agaricomycetes</taxon>
        <taxon>Polyporales</taxon>
        <taxon>Polyporaceae</taxon>
        <taxon>Lentinus</taxon>
    </lineage>
</organism>
<sequence>MNWNGISRPMSKTSRIPLLTGTTRRNYTLVSLRWVSTTTASLQHLLKSNEYSAAVACFSAMSEAHSVRRLRAQSFALDNGAYWILWITTTSRQSHSFRSSMTMDSIRNGEISGTSFYPEAMGMSSLLPPFIPPTDDNIALESCPPSTSHLFSHLRNMSTQQNIC</sequence>
<feature type="non-terminal residue" evidence="1">
    <location>
        <position position="164"/>
    </location>
</feature>
<dbReference type="EMBL" id="ML122278">
    <property type="protein sequence ID" value="RPD57812.1"/>
    <property type="molecule type" value="Genomic_DNA"/>
</dbReference>
<proteinExistence type="predicted"/>
<evidence type="ECO:0000313" key="2">
    <source>
        <dbReference type="Proteomes" id="UP000313359"/>
    </source>
</evidence>
<keyword evidence="2" id="KW-1185">Reference proteome</keyword>